<dbReference type="Proteomes" id="UP001205560">
    <property type="component" value="Unassembled WGS sequence"/>
</dbReference>
<evidence type="ECO:0000256" key="6">
    <source>
        <dbReference type="ARBA" id="ARBA00022741"/>
    </source>
</evidence>
<dbReference type="Gene3D" id="3.40.1190.20">
    <property type="match status" value="1"/>
</dbReference>
<dbReference type="RefSeq" id="WP_258844044.1">
    <property type="nucleotide sequence ID" value="NZ_JANUGX010000002.1"/>
</dbReference>
<comment type="subunit">
    <text evidence="12">Homodimer.</text>
</comment>
<keyword evidence="5 12" id="KW-0479">Metal-binding</keyword>
<comment type="similarity">
    <text evidence="1">Belongs to the carbohydrate kinase pfkB family.</text>
</comment>
<keyword evidence="10 12" id="KW-0630">Potassium</keyword>
<dbReference type="Pfam" id="PF00294">
    <property type="entry name" value="PfkB"/>
    <property type="match status" value="1"/>
</dbReference>
<comment type="caution">
    <text evidence="14">The sequence shown here is derived from an EMBL/GenBank/DDBJ whole genome shotgun (WGS) entry which is preliminary data.</text>
</comment>
<feature type="binding site" evidence="12">
    <location>
        <position position="294"/>
    </location>
    <ligand>
        <name>K(+)</name>
        <dbReference type="ChEBI" id="CHEBI:29103"/>
    </ligand>
</feature>
<feature type="binding site" evidence="12">
    <location>
        <position position="260"/>
    </location>
    <ligand>
        <name>K(+)</name>
        <dbReference type="ChEBI" id="CHEBI:29103"/>
    </ligand>
</feature>
<feature type="binding site" evidence="12">
    <location>
        <begin position="23"/>
        <end position="25"/>
    </location>
    <ligand>
        <name>substrate</name>
    </ligand>
</feature>
<comment type="caution">
    <text evidence="12">Lacks conserved residue(s) required for the propagation of feature annotation.</text>
</comment>
<keyword evidence="11 12" id="KW-0119">Carbohydrate metabolism</keyword>
<organism evidence="14 15">
    <name type="scientific">Massilia norwichensis</name>
    <dbReference type="NCBI Taxonomy" id="1442366"/>
    <lineage>
        <taxon>Bacteria</taxon>
        <taxon>Pseudomonadati</taxon>
        <taxon>Pseudomonadota</taxon>
        <taxon>Betaproteobacteria</taxon>
        <taxon>Burkholderiales</taxon>
        <taxon>Oxalobacteraceae</taxon>
        <taxon>Telluria group</taxon>
        <taxon>Massilia</taxon>
    </lineage>
</organism>
<keyword evidence="15" id="KW-1185">Reference proteome</keyword>
<comment type="cofactor">
    <cofactor evidence="12">
        <name>Mg(2+)</name>
        <dbReference type="ChEBI" id="CHEBI:18420"/>
    </cofactor>
    <text evidence="12">Requires a divalent cation, most likely magnesium in vivo, as an electrophilic catalyst to aid phosphoryl group transfer. It is the chelate of the metal and the nucleotide that is the actual substrate.</text>
</comment>
<feature type="binding site" evidence="12">
    <location>
        <begin position="263"/>
        <end position="264"/>
    </location>
    <ligand>
        <name>ATP</name>
        <dbReference type="ChEBI" id="CHEBI:30616"/>
    </ligand>
</feature>
<comment type="similarity">
    <text evidence="12">Belongs to the carbohydrate kinase PfkB family. Ribokinase subfamily.</text>
</comment>
<dbReference type="SUPFAM" id="SSF53613">
    <property type="entry name" value="Ribokinase-like"/>
    <property type="match status" value="1"/>
</dbReference>
<evidence type="ECO:0000313" key="14">
    <source>
        <dbReference type="EMBL" id="MCS0588220.1"/>
    </source>
</evidence>
<evidence type="ECO:0000256" key="7">
    <source>
        <dbReference type="ARBA" id="ARBA00022777"/>
    </source>
</evidence>
<evidence type="ECO:0000256" key="3">
    <source>
        <dbReference type="ARBA" id="ARBA00016943"/>
    </source>
</evidence>
<dbReference type="EC" id="2.7.1.15" evidence="2 12"/>
<accession>A0ABT2A2B1</accession>
<evidence type="ECO:0000256" key="1">
    <source>
        <dbReference type="ARBA" id="ARBA00005380"/>
    </source>
</evidence>
<keyword evidence="8 12" id="KW-0067">ATP-binding</keyword>
<feature type="binding site" evidence="12">
    <location>
        <begin position="232"/>
        <end position="237"/>
    </location>
    <ligand>
        <name>ATP</name>
        <dbReference type="ChEBI" id="CHEBI:30616"/>
    </ligand>
</feature>
<comment type="activity regulation">
    <text evidence="12">Activated by a monovalent cation that binds near, but not in, the active site. The most likely occupant of the site in vivo is potassium. Ion binding induces a conformational change that may alter substrate affinity.</text>
</comment>
<dbReference type="InterPro" id="IPR002139">
    <property type="entry name" value="Ribo/fructo_kinase"/>
</dbReference>
<dbReference type="PROSITE" id="PS00584">
    <property type="entry name" value="PFKB_KINASES_2"/>
    <property type="match status" value="1"/>
</dbReference>
<comment type="catalytic activity">
    <reaction evidence="12">
        <text>D-ribose + ATP = D-ribose 5-phosphate + ADP + H(+)</text>
        <dbReference type="Rhea" id="RHEA:13697"/>
        <dbReference type="ChEBI" id="CHEBI:15378"/>
        <dbReference type="ChEBI" id="CHEBI:30616"/>
        <dbReference type="ChEBI" id="CHEBI:47013"/>
        <dbReference type="ChEBI" id="CHEBI:78346"/>
        <dbReference type="ChEBI" id="CHEBI:456216"/>
        <dbReference type="EC" id="2.7.1.15"/>
    </reaction>
</comment>
<feature type="binding site" evidence="12">
    <location>
        <position position="299"/>
    </location>
    <ligand>
        <name>K(+)</name>
        <dbReference type="ChEBI" id="CHEBI:29103"/>
    </ligand>
</feature>
<feature type="binding site" evidence="12">
    <location>
        <position position="264"/>
    </location>
    <ligand>
        <name>substrate</name>
    </ligand>
</feature>
<evidence type="ECO:0000256" key="9">
    <source>
        <dbReference type="ARBA" id="ARBA00022842"/>
    </source>
</evidence>
<comment type="pathway">
    <text evidence="12">Carbohydrate metabolism; D-ribose degradation; D-ribose 5-phosphate from beta-D-ribopyranose: step 2/2.</text>
</comment>
<name>A0ABT2A2B1_9BURK</name>
<dbReference type="InterPro" id="IPR011611">
    <property type="entry name" value="PfkB_dom"/>
</dbReference>
<comment type="function">
    <text evidence="12">Catalyzes the phosphorylation of ribose at O-5 in a reaction requiring ATP and magnesium. The resulting D-ribose-5-phosphate can then be used either for sythesis of nucleotides, histidine, and tryptophan, or as a component of the pentose phosphate pathway.</text>
</comment>
<protein>
    <recommendedName>
        <fullName evidence="3 12">Ribokinase</fullName>
        <shortName evidence="12">RK</shortName>
        <ecNumber evidence="2 12">2.7.1.15</ecNumber>
    </recommendedName>
</protein>
<feature type="binding site" evidence="12">
    <location>
        <position position="258"/>
    </location>
    <ligand>
        <name>K(+)</name>
        <dbReference type="ChEBI" id="CHEBI:29103"/>
    </ligand>
</feature>
<keyword evidence="9 12" id="KW-0460">Magnesium</keyword>
<dbReference type="GO" id="GO:0004747">
    <property type="term" value="F:ribokinase activity"/>
    <property type="evidence" value="ECO:0007669"/>
    <property type="project" value="UniProtKB-EC"/>
</dbReference>
<dbReference type="PRINTS" id="PR00990">
    <property type="entry name" value="RIBOKINASE"/>
</dbReference>
<dbReference type="PANTHER" id="PTHR10584">
    <property type="entry name" value="SUGAR KINASE"/>
    <property type="match status" value="1"/>
</dbReference>
<keyword evidence="12" id="KW-0963">Cytoplasm</keyword>
<evidence type="ECO:0000256" key="8">
    <source>
        <dbReference type="ARBA" id="ARBA00022840"/>
    </source>
</evidence>
<dbReference type="EMBL" id="JANUGX010000002">
    <property type="protein sequence ID" value="MCS0588220.1"/>
    <property type="molecule type" value="Genomic_DNA"/>
</dbReference>
<evidence type="ECO:0000256" key="2">
    <source>
        <dbReference type="ARBA" id="ARBA00012035"/>
    </source>
</evidence>
<dbReference type="PANTHER" id="PTHR10584:SF166">
    <property type="entry name" value="RIBOKINASE"/>
    <property type="match status" value="1"/>
</dbReference>
<keyword evidence="6 12" id="KW-0547">Nucleotide-binding</keyword>
<feature type="binding site" evidence="12">
    <location>
        <position position="152"/>
    </location>
    <ligand>
        <name>substrate</name>
    </ligand>
</feature>
<keyword evidence="4 12" id="KW-0808">Transferase</keyword>
<evidence type="ECO:0000256" key="12">
    <source>
        <dbReference type="HAMAP-Rule" id="MF_01987"/>
    </source>
</evidence>
<evidence type="ECO:0000259" key="13">
    <source>
        <dbReference type="Pfam" id="PF00294"/>
    </source>
</evidence>
<dbReference type="InterPro" id="IPR002173">
    <property type="entry name" value="Carboh/pur_kinase_PfkB_CS"/>
</dbReference>
<feature type="binding site" evidence="12">
    <location>
        <position position="196"/>
    </location>
    <ligand>
        <name>ATP</name>
        <dbReference type="ChEBI" id="CHEBI:30616"/>
    </ligand>
</feature>
<sequence length="321" mass="32960">MTVQVSKYPLGQRPRIAVVGSINMDLVFRSPRMPAIGETVKGTEFFQLPGGKGANQAVAAARQGAEVHFVGAVGADLFGEQALSGLAEEGIVTDQVISSSAAATGVAGIFVDDDGANSIVIAPGANELLTVAQVEAAEAVIAHSAFLVCQLESPLDSVRRAIGIARAQGVQVVFNPAPAHPIDDAMLAQVDYLVVNETEAAQLSGVTVDDADSAVKAAEALRARGAAVVLLTMGEQGVLVAGVDGFRFIPAVKVEAIDTTAAGDTFVGAFTVAMARGFALDAAVTEAQYAAALTVTRLGAQSAIPTRDEVIHLMTERRGQP</sequence>
<comment type="subcellular location">
    <subcellularLocation>
        <location evidence="12">Cytoplasm</location>
    </subcellularLocation>
</comment>
<evidence type="ECO:0000256" key="11">
    <source>
        <dbReference type="ARBA" id="ARBA00023277"/>
    </source>
</evidence>
<keyword evidence="7 12" id="KW-0418">Kinase</keyword>
<dbReference type="HAMAP" id="MF_01987">
    <property type="entry name" value="Ribokinase"/>
    <property type="match status" value="1"/>
</dbReference>
<evidence type="ECO:0000313" key="15">
    <source>
        <dbReference type="Proteomes" id="UP001205560"/>
    </source>
</evidence>
<evidence type="ECO:0000256" key="4">
    <source>
        <dbReference type="ARBA" id="ARBA00022679"/>
    </source>
</evidence>
<gene>
    <name evidence="12 14" type="primary">rbsK</name>
    <name evidence="14" type="ORF">NX782_03265</name>
</gene>
<feature type="binding site" evidence="12">
    <location>
        <position position="297"/>
    </location>
    <ligand>
        <name>K(+)</name>
        <dbReference type="ChEBI" id="CHEBI:29103"/>
    </ligand>
</feature>
<feature type="domain" description="Carbohydrate kinase PfkB" evidence="13">
    <location>
        <begin position="15"/>
        <end position="307"/>
    </location>
</feature>
<dbReference type="NCBIfam" id="TIGR02152">
    <property type="entry name" value="D_ribokin_bact"/>
    <property type="match status" value="1"/>
</dbReference>
<feature type="binding site" evidence="12">
    <location>
        <begin position="51"/>
        <end position="55"/>
    </location>
    <ligand>
        <name>substrate</name>
    </ligand>
</feature>
<dbReference type="CDD" id="cd01174">
    <property type="entry name" value="ribokinase"/>
    <property type="match status" value="1"/>
</dbReference>
<evidence type="ECO:0000256" key="5">
    <source>
        <dbReference type="ARBA" id="ARBA00022723"/>
    </source>
</evidence>
<feature type="active site" description="Proton acceptor" evidence="12">
    <location>
        <position position="264"/>
    </location>
</feature>
<dbReference type="InterPro" id="IPR011877">
    <property type="entry name" value="Ribokinase"/>
</dbReference>
<dbReference type="InterPro" id="IPR029056">
    <property type="entry name" value="Ribokinase-like"/>
</dbReference>
<proteinExistence type="inferred from homology"/>
<evidence type="ECO:0000256" key="10">
    <source>
        <dbReference type="ARBA" id="ARBA00022958"/>
    </source>
</evidence>
<reference evidence="14 15" key="1">
    <citation type="submission" date="2022-08" db="EMBL/GenBank/DDBJ databases">
        <title>Reclassification of Massilia species as members of the genera Telluria, Duganella, Pseudoduganella, Mokoshia gen. nov. and Zemynaea gen. nov. using orthogonal and non-orthogonal genome-based approaches.</title>
        <authorList>
            <person name="Bowman J.P."/>
        </authorList>
    </citation>
    <scope>NUCLEOTIDE SEQUENCE [LARGE SCALE GENOMIC DNA]</scope>
    <source>
        <strain evidence="14 15">LMG 28164</strain>
    </source>
</reference>